<evidence type="ECO:0000259" key="13">
    <source>
        <dbReference type="PROSITE" id="PS50095"/>
    </source>
</evidence>
<feature type="site" description="Essential for stabilizing binding to COTL1" evidence="11">
    <location>
        <position position="102"/>
    </location>
</feature>
<gene>
    <name evidence="15" type="primary">alox12</name>
</gene>
<comment type="caution">
    <text evidence="12">Lacks conserved residue(s) required for the propagation of feature annotation.</text>
</comment>
<evidence type="ECO:0000256" key="3">
    <source>
        <dbReference type="ARBA" id="ARBA00009419"/>
    </source>
</evidence>
<name>A0A671N4R7_9TELE</name>
<feature type="binding site" evidence="10">
    <location>
        <position position="39"/>
    </location>
    <ligand>
        <name>Ca(2+)</name>
        <dbReference type="ChEBI" id="CHEBI:29108"/>
        <label>2</label>
    </ligand>
</feature>
<dbReference type="InterPro" id="IPR042062">
    <property type="entry name" value="PLAT_LOX_verte"/>
</dbReference>
<keyword evidence="10" id="KW-0106">Calcium</keyword>
<evidence type="ECO:0000256" key="10">
    <source>
        <dbReference type="PIRSR" id="PIRSR601885-2"/>
    </source>
</evidence>
<dbReference type="Pfam" id="PF01477">
    <property type="entry name" value="PLAT"/>
    <property type="match status" value="1"/>
</dbReference>
<dbReference type="PROSITE" id="PS51393">
    <property type="entry name" value="LIPOXYGENASE_3"/>
    <property type="match status" value="1"/>
</dbReference>
<dbReference type="Gene3D" id="1.20.245.10">
    <property type="entry name" value="Lipoxygenase-1, Domain 5"/>
    <property type="match status" value="2"/>
</dbReference>
<dbReference type="PROSITE" id="PS50095">
    <property type="entry name" value="PLAT"/>
    <property type="match status" value="1"/>
</dbReference>
<evidence type="ECO:0000256" key="2">
    <source>
        <dbReference type="ARBA" id="ARBA00005189"/>
    </source>
</evidence>
<protein>
    <submittedName>
        <fullName evidence="15">Arachidonate 12-lipoxygenase, 12S-type-like</fullName>
    </submittedName>
</protein>
<evidence type="ECO:0000259" key="14">
    <source>
        <dbReference type="PROSITE" id="PS51393"/>
    </source>
</evidence>
<evidence type="ECO:0000313" key="15">
    <source>
        <dbReference type="Ensembl" id="ENSSANP00000040387.1"/>
    </source>
</evidence>
<keyword evidence="5 9" id="KW-0479">Metal-binding</keyword>
<dbReference type="Gene3D" id="2.60.60.20">
    <property type="entry name" value="PLAT/LH2 domain"/>
    <property type="match status" value="1"/>
</dbReference>
<evidence type="ECO:0000256" key="8">
    <source>
        <dbReference type="ARBA" id="ARBA00023098"/>
    </source>
</evidence>
<keyword evidence="4" id="KW-0963">Cytoplasm</keyword>
<dbReference type="PRINTS" id="PR00467">
    <property type="entry name" value="MAMLPOXGNASE"/>
</dbReference>
<dbReference type="SUPFAM" id="SSF48484">
    <property type="entry name" value="Lipoxigenase"/>
    <property type="match status" value="1"/>
</dbReference>
<dbReference type="GO" id="GO:0005737">
    <property type="term" value="C:cytoplasm"/>
    <property type="evidence" value="ECO:0007669"/>
    <property type="project" value="UniProtKB-SubCell"/>
</dbReference>
<reference evidence="15" key="2">
    <citation type="submission" date="2025-09" db="UniProtKB">
        <authorList>
            <consortium name="Ensembl"/>
        </authorList>
    </citation>
    <scope>IDENTIFICATION</scope>
</reference>
<keyword evidence="9" id="KW-0408">Iron</keyword>
<dbReference type="GO" id="GO:0034440">
    <property type="term" value="P:lipid oxidation"/>
    <property type="evidence" value="ECO:0007669"/>
    <property type="project" value="InterPro"/>
</dbReference>
<keyword evidence="7" id="KW-0560">Oxidoreductase</keyword>
<evidence type="ECO:0000256" key="4">
    <source>
        <dbReference type="ARBA" id="ARBA00022490"/>
    </source>
</evidence>
<dbReference type="Gene3D" id="3.10.450.60">
    <property type="match status" value="1"/>
</dbReference>
<evidence type="ECO:0000256" key="12">
    <source>
        <dbReference type="PROSITE-ProRule" id="PRU00152"/>
    </source>
</evidence>
<feature type="domain" description="Lipoxygenase" evidence="14">
    <location>
        <begin position="118"/>
        <end position="641"/>
    </location>
</feature>
<dbReference type="PANTHER" id="PTHR11771">
    <property type="entry name" value="LIPOXYGENASE"/>
    <property type="match status" value="1"/>
</dbReference>
<comment type="cofactor">
    <cofactor evidence="9">
        <name>Fe cation</name>
        <dbReference type="ChEBI" id="CHEBI:24875"/>
    </cofactor>
    <text evidence="9">Binds 1 Fe cation per subunit.</text>
</comment>
<sequence length="641" mass="73393">MEYKVTVATGTSEYSGTNNYIYVTLVGERGESERTVLDNPGLDFCRGAVDDYTVKSAADLGPLILVRLEKQKYWVEDNWFCRYVKVSVPGERCSYTFPCYRWLVGDKVVIELREGTAKKISDDTLPLEISHRTAELLERQKIYRWLAWAPGIPKCIDAKSEADLPQDVRFDNEKRSDFVGSLHYALLELSLKKLAIKFGKSWNDLDDFKRIFWKLRSPIAEYTMKHWKEDSFFGYQFLNGSNPRMITRCKELPSNFLVMGDMVQSSLIPTTTLKEELMKGNIFLVDHAIMDGIPANVIRDQAQHIAAPLCLLYEHPEKGLIPISIQLEQKPDKDTPIFLPSDPPLAWLLAKMWVRHSEFQVFQLLSHLLRTHLVVEVICVATLRQLPAVHTIYKLLAPHLRYTLEINCRGRTQLISPDGIFKRVVSTGGDGLLILAQREYEVLTYRFLYSVLLILMTVDVLWSDHEVEQDSEIQAWINEVAVEGFVDVPHFGLASELKTKEELITLLSVVIFTSTAQHAATNNGQFDWCAWVPNTPCTMRHPPPTDKDAVTMDLIMDTLPDISQSCLQMAITWHLGRAQPDAIPMGQYVEQYFTEPAALKVIDKFRKELKELEEHIIAQNEGLELQYLYLCPSRMENSITI</sequence>
<dbReference type="Proteomes" id="UP000472260">
    <property type="component" value="Unassembled WGS sequence"/>
</dbReference>
<dbReference type="Pfam" id="PF00305">
    <property type="entry name" value="Lipoxygenase"/>
    <property type="match status" value="2"/>
</dbReference>
<comment type="pathway">
    <text evidence="2">Lipid metabolism.</text>
</comment>
<evidence type="ECO:0000256" key="11">
    <source>
        <dbReference type="PIRSR" id="PIRSR601885-3"/>
    </source>
</evidence>
<feature type="binding site" evidence="9">
    <location>
        <position position="518"/>
    </location>
    <ligand>
        <name>Fe cation</name>
        <dbReference type="ChEBI" id="CHEBI:24875"/>
        <note>catalytic</note>
    </ligand>
</feature>
<dbReference type="Ensembl" id="ENSSANT00000043002.1">
    <property type="protein sequence ID" value="ENSSANP00000040387.1"/>
    <property type="gene ID" value="ENSSANG00000020543.1"/>
</dbReference>
<dbReference type="InterPro" id="IPR000907">
    <property type="entry name" value="LipOase"/>
</dbReference>
<comment type="subcellular location">
    <subcellularLocation>
        <location evidence="1">Cytoplasm</location>
    </subcellularLocation>
</comment>
<evidence type="ECO:0000256" key="6">
    <source>
        <dbReference type="ARBA" id="ARBA00022964"/>
    </source>
</evidence>
<keyword evidence="6" id="KW-0223">Dioxygenase</keyword>
<dbReference type="InterPro" id="IPR036392">
    <property type="entry name" value="PLAT/LH2_dom_sf"/>
</dbReference>
<dbReference type="InterPro" id="IPR013819">
    <property type="entry name" value="LipOase_C"/>
</dbReference>
<feature type="binding site" evidence="9">
    <location>
        <position position="641"/>
    </location>
    <ligand>
        <name>Fe cation</name>
        <dbReference type="ChEBI" id="CHEBI:24875"/>
        <note>catalytic</note>
    </ligand>
</feature>
<dbReference type="SUPFAM" id="SSF49723">
    <property type="entry name" value="Lipase/lipooxygenase domain (PLAT/LH2 domain)"/>
    <property type="match status" value="1"/>
</dbReference>
<keyword evidence="8" id="KW-0443">Lipid metabolism</keyword>
<keyword evidence="16" id="KW-1185">Reference proteome</keyword>
<evidence type="ECO:0000256" key="5">
    <source>
        <dbReference type="ARBA" id="ARBA00022723"/>
    </source>
</evidence>
<feature type="binding site" evidence="10">
    <location>
        <position position="16"/>
    </location>
    <ligand>
        <name>Ca(2+)</name>
        <dbReference type="ChEBI" id="CHEBI:29108"/>
        <label>1</label>
    </ligand>
</feature>
<proteinExistence type="inferred from homology"/>
<evidence type="ECO:0000256" key="1">
    <source>
        <dbReference type="ARBA" id="ARBA00004496"/>
    </source>
</evidence>
<dbReference type="AlphaFoldDB" id="A0A671N4R7"/>
<organism evidence="15 16">
    <name type="scientific">Sinocyclocheilus anshuiensis</name>
    <dbReference type="NCBI Taxonomy" id="1608454"/>
    <lineage>
        <taxon>Eukaryota</taxon>
        <taxon>Metazoa</taxon>
        <taxon>Chordata</taxon>
        <taxon>Craniata</taxon>
        <taxon>Vertebrata</taxon>
        <taxon>Euteleostomi</taxon>
        <taxon>Actinopterygii</taxon>
        <taxon>Neopterygii</taxon>
        <taxon>Teleostei</taxon>
        <taxon>Ostariophysi</taxon>
        <taxon>Cypriniformes</taxon>
        <taxon>Cyprinidae</taxon>
        <taxon>Cyprininae</taxon>
        <taxon>Sinocyclocheilus</taxon>
    </lineage>
</organism>
<feature type="binding site" evidence="9">
    <location>
        <position position="367"/>
    </location>
    <ligand>
        <name>Fe cation</name>
        <dbReference type="ChEBI" id="CHEBI:24875"/>
        <note>catalytic</note>
    </ligand>
</feature>
<evidence type="ECO:0000313" key="16">
    <source>
        <dbReference type="Proteomes" id="UP000472260"/>
    </source>
</evidence>
<dbReference type="InterPro" id="IPR001024">
    <property type="entry name" value="PLAT/LH2_dom"/>
</dbReference>
<comment type="similarity">
    <text evidence="3">Belongs to the lipoxygenase family.</text>
</comment>
<dbReference type="GO" id="GO:0016702">
    <property type="term" value="F:oxidoreductase activity, acting on single donors with incorporation of molecular oxygen, incorporation of two atoms of oxygen"/>
    <property type="evidence" value="ECO:0007669"/>
    <property type="project" value="InterPro"/>
</dbReference>
<dbReference type="InterPro" id="IPR001885">
    <property type="entry name" value="LipOase_mml"/>
</dbReference>
<dbReference type="SMART" id="SM00308">
    <property type="entry name" value="LH2"/>
    <property type="match status" value="1"/>
</dbReference>
<feature type="binding site" evidence="9">
    <location>
        <position position="372"/>
    </location>
    <ligand>
        <name>Fe cation</name>
        <dbReference type="ChEBI" id="CHEBI:24875"/>
        <note>catalytic</note>
    </ligand>
</feature>
<dbReference type="GO" id="GO:0005506">
    <property type="term" value="F:iron ion binding"/>
    <property type="evidence" value="ECO:0007669"/>
    <property type="project" value="InterPro"/>
</dbReference>
<dbReference type="PRINTS" id="PR00087">
    <property type="entry name" value="LIPOXYGENASE"/>
</dbReference>
<dbReference type="InterPro" id="IPR036226">
    <property type="entry name" value="LipOase_C_sf"/>
</dbReference>
<reference evidence="15" key="1">
    <citation type="submission" date="2025-08" db="UniProtKB">
        <authorList>
            <consortium name="Ensembl"/>
        </authorList>
    </citation>
    <scope>IDENTIFICATION</scope>
</reference>
<evidence type="ECO:0000256" key="7">
    <source>
        <dbReference type="ARBA" id="ARBA00023002"/>
    </source>
</evidence>
<accession>A0A671N4R7</accession>
<feature type="binding site" evidence="10">
    <location>
        <position position="38"/>
    </location>
    <ligand>
        <name>Ca(2+)</name>
        <dbReference type="ChEBI" id="CHEBI:29108"/>
        <label>1</label>
    </ligand>
</feature>
<dbReference type="CDD" id="cd01753">
    <property type="entry name" value="PLAT_LOX"/>
    <property type="match status" value="1"/>
</dbReference>
<dbReference type="FunFam" id="2.60.60.20:FF:000002">
    <property type="entry name" value="Arachidonate 5-lipoxygenase a"/>
    <property type="match status" value="1"/>
</dbReference>
<feature type="binding site" evidence="10">
    <location>
        <position position="77"/>
    </location>
    <ligand>
        <name>Ca(2+)</name>
        <dbReference type="ChEBI" id="CHEBI:29108"/>
        <label>1</label>
    </ligand>
</feature>
<feature type="domain" description="PLAT" evidence="13">
    <location>
        <begin position="1"/>
        <end position="117"/>
    </location>
</feature>
<evidence type="ECO:0000256" key="9">
    <source>
        <dbReference type="PIRSR" id="PIRSR601885-1"/>
    </source>
</evidence>